<keyword evidence="7" id="KW-1185">Reference proteome</keyword>
<evidence type="ECO:0000256" key="4">
    <source>
        <dbReference type="SAM" id="MobiDB-lite"/>
    </source>
</evidence>
<dbReference type="SUPFAM" id="SSF46785">
    <property type="entry name" value="Winged helix' DNA-binding domain"/>
    <property type="match status" value="1"/>
</dbReference>
<dbReference type="SUPFAM" id="SSF48008">
    <property type="entry name" value="GntR ligand-binding domain-like"/>
    <property type="match status" value="1"/>
</dbReference>
<dbReference type="PROSITE" id="PS50949">
    <property type="entry name" value="HTH_GNTR"/>
    <property type="match status" value="1"/>
</dbReference>
<feature type="region of interest" description="Disordered" evidence="4">
    <location>
        <begin position="1"/>
        <end position="23"/>
    </location>
</feature>
<comment type="caution">
    <text evidence="6">The sequence shown here is derived from an EMBL/GenBank/DDBJ whole genome shotgun (WGS) entry which is preliminary data.</text>
</comment>
<organism evidence="6 7">
    <name type="scientific">Kaistia defluvii</name>
    <dbReference type="NCBI Taxonomy" id="410841"/>
    <lineage>
        <taxon>Bacteria</taxon>
        <taxon>Pseudomonadati</taxon>
        <taxon>Pseudomonadota</taxon>
        <taxon>Alphaproteobacteria</taxon>
        <taxon>Hyphomicrobiales</taxon>
        <taxon>Kaistiaceae</taxon>
        <taxon>Kaistia</taxon>
    </lineage>
</organism>
<evidence type="ECO:0000256" key="2">
    <source>
        <dbReference type="ARBA" id="ARBA00023125"/>
    </source>
</evidence>
<dbReference type="SMART" id="SM00345">
    <property type="entry name" value="HTH_GNTR"/>
    <property type="match status" value="1"/>
</dbReference>
<sequence>MADRRGDLTVARNGKRAEGGGVDRTPAYASITERLRRGIESGSLPEGAVLLEGPLASIFGSSRSPVKQALARLEEEGLLSRFDGRGLLVGTAGEPIRLKITAEMFDMDAAAMPVAKHFAWQSLYYDFEREVILRSVFGRFRVNELALARHFNVGRTVARDLLIHAQQVGIVAKGEKSHWWIVPLDEARFQDLYDLRMLLEPAALETAVGAIPTPVLSAMAGRLEDGINRAGDAGIAELDVLEEELHIGCLSYGRNPEIVEALKRTRCILVSGKHFQVALQRQPFFDSFMEEHLEILQAIGRQDVNGAKHLLRAHLEASSEKAAERLAAFRATHQVSPTSYFV</sequence>
<dbReference type="InterPro" id="IPR011711">
    <property type="entry name" value="GntR_C"/>
</dbReference>
<dbReference type="Gene3D" id="1.10.10.10">
    <property type="entry name" value="Winged helix-like DNA-binding domain superfamily/Winged helix DNA-binding domain"/>
    <property type="match status" value="1"/>
</dbReference>
<dbReference type="InterPro" id="IPR036388">
    <property type="entry name" value="WH-like_DNA-bd_sf"/>
</dbReference>
<dbReference type="Proteomes" id="UP001549321">
    <property type="component" value="Unassembled WGS sequence"/>
</dbReference>
<dbReference type="GO" id="GO:0003677">
    <property type="term" value="F:DNA binding"/>
    <property type="evidence" value="ECO:0007669"/>
    <property type="project" value="UniProtKB-KW"/>
</dbReference>
<dbReference type="Pfam" id="PF07729">
    <property type="entry name" value="FCD"/>
    <property type="match status" value="1"/>
</dbReference>
<name>A0ABV2R1N1_9HYPH</name>
<feature type="domain" description="HTH gntR-type" evidence="5">
    <location>
        <begin position="25"/>
        <end position="92"/>
    </location>
</feature>
<keyword evidence="1" id="KW-0805">Transcription regulation</keyword>
<proteinExistence type="predicted"/>
<evidence type="ECO:0000259" key="5">
    <source>
        <dbReference type="PROSITE" id="PS50949"/>
    </source>
</evidence>
<evidence type="ECO:0000313" key="7">
    <source>
        <dbReference type="Proteomes" id="UP001549321"/>
    </source>
</evidence>
<dbReference type="PANTHER" id="PTHR43537:SF5">
    <property type="entry name" value="UXU OPERON TRANSCRIPTIONAL REGULATOR"/>
    <property type="match status" value="1"/>
</dbReference>
<dbReference type="InterPro" id="IPR008920">
    <property type="entry name" value="TF_FadR/GntR_C"/>
</dbReference>
<keyword evidence="2 6" id="KW-0238">DNA-binding</keyword>
<dbReference type="PANTHER" id="PTHR43537">
    <property type="entry name" value="TRANSCRIPTIONAL REGULATOR, GNTR FAMILY"/>
    <property type="match status" value="1"/>
</dbReference>
<evidence type="ECO:0000256" key="3">
    <source>
        <dbReference type="ARBA" id="ARBA00023163"/>
    </source>
</evidence>
<evidence type="ECO:0000256" key="1">
    <source>
        <dbReference type="ARBA" id="ARBA00023015"/>
    </source>
</evidence>
<keyword evidence="3" id="KW-0804">Transcription</keyword>
<dbReference type="Gene3D" id="1.20.120.530">
    <property type="entry name" value="GntR ligand-binding domain-like"/>
    <property type="match status" value="1"/>
</dbReference>
<dbReference type="EMBL" id="JBEPSM010000002">
    <property type="protein sequence ID" value="MET4635177.1"/>
    <property type="molecule type" value="Genomic_DNA"/>
</dbReference>
<dbReference type="InterPro" id="IPR036390">
    <property type="entry name" value="WH_DNA-bd_sf"/>
</dbReference>
<dbReference type="RefSeq" id="WP_354552412.1">
    <property type="nucleotide sequence ID" value="NZ_JBEPSM010000002.1"/>
</dbReference>
<evidence type="ECO:0000313" key="6">
    <source>
        <dbReference type="EMBL" id="MET4635177.1"/>
    </source>
</evidence>
<dbReference type="InterPro" id="IPR000524">
    <property type="entry name" value="Tscrpt_reg_HTH_GntR"/>
</dbReference>
<gene>
    <name evidence="6" type="ORF">ABIE08_003123</name>
</gene>
<dbReference type="CDD" id="cd07377">
    <property type="entry name" value="WHTH_GntR"/>
    <property type="match status" value="1"/>
</dbReference>
<protein>
    <submittedName>
        <fullName evidence="6">DNA-binding GntR family transcriptional regulator</fullName>
    </submittedName>
</protein>
<accession>A0ABV2R1N1</accession>
<reference evidence="6 7" key="1">
    <citation type="submission" date="2024-06" db="EMBL/GenBank/DDBJ databases">
        <title>Sorghum-associated microbial communities from plants grown in Nebraska, USA.</title>
        <authorList>
            <person name="Schachtman D."/>
        </authorList>
    </citation>
    <scope>NUCLEOTIDE SEQUENCE [LARGE SCALE GENOMIC DNA]</scope>
    <source>
        <strain evidence="6 7">3207</strain>
    </source>
</reference>
<dbReference type="Pfam" id="PF00392">
    <property type="entry name" value="GntR"/>
    <property type="match status" value="1"/>
</dbReference>
<dbReference type="SMART" id="SM00895">
    <property type="entry name" value="FCD"/>
    <property type="match status" value="1"/>
</dbReference>